<dbReference type="EMBL" id="BAAANK010000002">
    <property type="protein sequence ID" value="GAA1826736.1"/>
    <property type="molecule type" value="Genomic_DNA"/>
</dbReference>
<dbReference type="InterPro" id="IPR036259">
    <property type="entry name" value="MFS_trans_sf"/>
</dbReference>
<dbReference type="Pfam" id="PF05977">
    <property type="entry name" value="MFS_3"/>
    <property type="match status" value="1"/>
</dbReference>
<feature type="transmembrane region" description="Helical" evidence="7">
    <location>
        <begin position="12"/>
        <end position="38"/>
    </location>
</feature>
<evidence type="ECO:0000256" key="5">
    <source>
        <dbReference type="ARBA" id="ARBA00022989"/>
    </source>
</evidence>
<feature type="transmembrane region" description="Helical" evidence="7">
    <location>
        <begin position="103"/>
        <end position="128"/>
    </location>
</feature>
<organism evidence="9 10">
    <name type="scientific">Agromyces salentinus</name>
    <dbReference type="NCBI Taxonomy" id="269421"/>
    <lineage>
        <taxon>Bacteria</taxon>
        <taxon>Bacillati</taxon>
        <taxon>Actinomycetota</taxon>
        <taxon>Actinomycetes</taxon>
        <taxon>Micrococcales</taxon>
        <taxon>Microbacteriaceae</taxon>
        <taxon>Agromyces</taxon>
    </lineage>
</organism>
<feature type="transmembrane region" description="Helical" evidence="7">
    <location>
        <begin position="248"/>
        <end position="267"/>
    </location>
</feature>
<evidence type="ECO:0000256" key="7">
    <source>
        <dbReference type="SAM" id="Phobius"/>
    </source>
</evidence>
<evidence type="ECO:0000256" key="2">
    <source>
        <dbReference type="ARBA" id="ARBA00022448"/>
    </source>
</evidence>
<dbReference type="SUPFAM" id="SSF103473">
    <property type="entry name" value="MFS general substrate transporter"/>
    <property type="match status" value="1"/>
</dbReference>
<dbReference type="CDD" id="cd06173">
    <property type="entry name" value="MFS_MefA_like"/>
    <property type="match status" value="1"/>
</dbReference>
<feature type="transmembrane region" description="Helical" evidence="7">
    <location>
        <begin position="307"/>
        <end position="328"/>
    </location>
</feature>
<dbReference type="InterPro" id="IPR020846">
    <property type="entry name" value="MFS_dom"/>
</dbReference>
<dbReference type="PROSITE" id="PS50850">
    <property type="entry name" value="MFS"/>
    <property type="match status" value="1"/>
</dbReference>
<gene>
    <name evidence="9" type="ORF">GCM10009750_07700</name>
</gene>
<feature type="transmembrane region" description="Helical" evidence="7">
    <location>
        <begin position="140"/>
        <end position="162"/>
    </location>
</feature>
<dbReference type="InterPro" id="IPR010290">
    <property type="entry name" value="TM_effector"/>
</dbReference>
<evidence type="ECO:0000313" key="10">
    <source>
        <dbReference type="Proteomes" id="UP001501746"/>
    </source>
</evidence>
<comment type="caution">
    <text evidence="9">The sequence shown here is derived from an EMBL/GenBank/DDBJ whole genome shotgun (WGS) entry which is preliminary data.</text>
</comment>
<proteinExistence type="predicted"/>
<accession>A0ABP4YUM7</accession>
<dbReference type="Proteomes" id="UP001501746">
    <property type="component" value="Unassembled WGS sequence"/>
</dbReference>
<keyword evidence="10" id="KW-1185">Reference proteome</keyword>
<keyword evidence="5 7" id="KW-1133">Transmembrane helix</keyword>
<feature type="transmembrane region" description="Helical" evidence="7">
    <location>
        <begin position="279"/>
        <end position="301"/>
    </location>
</feature>
<protein>
    <submittedName>
        <fullName evidence="9">MFS transporter</fullName>
    </submittedName>
</protein>
<evidence type="ECO:0000256" key="4">
    <source>
        <dbReference type="ARBA" id="ARBA00022692"/>
    </source>
</evidence>
<comment type="subcellular location">
    <subcellularLocation>
        <location evidence="1">Cell membrane</location>
        <topology evidence="1">Multi-pass membrane protein</topology>
    </subcellularLocation>
</comment>
<feature type="transmembrane region" description="Helical" evidence="7">
    <location>
        <begin position="349"/>
        <end position="370"/>
    </location>
</feature>
<feature type="transmembrane region" description="Helical" evidence="7">
    <location>
        <begin position="44"/>
        <end position="63"/>
    </location>
</feature>
<keyword evidence="3" id="KW-1003">Cell membrane</keyword>
<feature type="transmembrane region" description="Helical" evidence="7">
    <location>
        <begin position="75"/>
        <end position="97"/>
    </location>
</feature>
<dbReference type="PANTHER" id="PTHR23513">
    <property type="entry name" value="INTEGRAL MEMBRANE EFFLUX PROTEIN-RELATED"/>
    <property type="match status" value="1"/>
</dbReference>
<keyword evidence="6 7" id="KW-0472">Membrane</keyword>
<feature type="transmembrane region" description="Helical" evidence="7">
    <location>
        <begin position="376"/>
        <end position="395"/>
    </location>
</feature>
<evidence type="ECO:0000256" key="1">
    <source>
        <dbReference type="ARBA" id="ARBA00004651"/>
    </source>
</evidence>
<evidence type="ECO:0000256" key="3">
    <source>
        <dbReference type="ARBA" id="ARBA00022475"/>
    </source>
</evidence>
<dbReference type="PANTHER" id="PTHR23513:SF6">
    <property type="entry name" value="MAJOR FACILITATOR SUPERFAMILY ASSOCIATED DOMAIN-CONTAINING PROTEIN"/>
    <property type="match status" value="1"/>
</dbReference>
<feature type="domain" description="Major facilitator superfamily (MFS) profile" evidence="8">
    <location>
        <begin position="167"/>
        <end position="412"/>
    </location>
</feature>
<evidence type="ECO:0000259" key="8">
    <source>
        <dbReference type="PROSITE" id="PS50850"/>
    </source>
</evidence>
<dbReference type="Gene3D" id="1.20.1250.20">
    <property type="entry name" value="MFS general substrate transporter like domains"/>
    <property type="match status" value="1"/>
</dbReference>
<sequence>MWRNAQFRRVWGAGAISTLGGEIGELAIPVLALMTLAASASELSFVRAALLVPFLLLTLWAGVVVDRSRRRPLMIAADLARGVLLALVCWFAVAGWLTIPMLIVAALLLGSFTVVYAMADFAFLPLIVEEQNLLDANARITATQSAIGIAGAGAGGALVQLITAPLALGLNALSYFVSGSLITAVRAEETARGRTEHASAFREARAGIDLLIRHPVLRGLVAEAGVWNFGNEIFTIALTILVLQDYQLGPLILGIVLMSGGLGAVLGSMSSRRLTERFGYGRALIGSLLLGNTAPLIGIAFAGAASATAVIALTLAFLMSGVGIGVANSQAVSIRQLAVPAEVRGRVNAGYRLASWGFLALGALAGGVLVSVTGSWPAAIIGAVIMALASIPVAASPARKVVALDDLAHAAP</sequence>
<evidence type="ECO:0000313" key="9">
    <source>
        <dbReference type="EMBL" id="GAA1826736.1"/>
    </source>
</evidence>
<evidence type="ECO:0000256" key="6">
    <source>
        <dbReference type="ARBA" id="ARBA00023136"/>
    </source>
</evidence>
<reference evidence="10" key="1">
    <citation type="journal article" date="2019" name="Int. J. Syst. Evol. Microbiol.">
        <title>The Global Catalogue of Microorganisms (GCM) 10K type strain sequencing project: providing services to taxonomists for standard genome sequencing and annotation.</title>
        <authorList>
            <consortium name="The Broad Institute Genomics Platform"/>
            <consortium name="The Broad Institute Genome Sequencing Center for Infectious Disease"/>
            <person name="Wu L."/>
            <person name="Ma J."/>
        </authorList>
    </citation>
    <scope>NUCLEOTIDE SEQUENCE [LARGE SCALE GENOMIC DNA]</scope>
    <source>
        <strain evidence="10">JCM 14323</strain>
    </source>
</reference>
<keyword evidence="2" id="KW-0813">Transport</keyword>
<name>A0ABP4YUM7_9MICO</name>
<keyword evidence="4 7" id="KW-0812">Transmembrane</keyword>